<keyword evidence="4 7" id="KW-0369">Histidine metabolism</keyword>
<gene>
    <name evidence="7" type="primary">hutI</name>
    <name evidence="10" type="ORF">DM868_10570</name>
</gene>
<dbReference type="Proteomes" id="UP000308037">
    <property type="component" value="Unassembled WGS sequence"/>
</dbReference>
<comment type="subcellular location">
    <subcellularLocation>
        <location evidence="7">Cytoplasm</location>
    </subcellularLocation>
</comment>
<feature type="binding site" evidence="7">
    <location>
        <position position="318"/>
    </location>
    <ligand>
        <name>Fe(3+)</name>
        <dbReference type="ChEBI" id="CHEBI:29034"/>
    </ligand>
</feature>
<dbReference type="FunFam" id="3.20.20.140:FF:000007">
    <property type="entry name" value="Imidazolonepropionase"/>
    <property type="match status" value="1"/>
</dbReference>
<dbReference type="Pfam" id="PF01979">
    <property type="entry name" value="Amidohydro_1"/>
    <property type="match status" value="1"/>
</dbReference>
<keyword evidence="11" id="KW-1185">Reference proteome</keyword>
<accession>A0A4U5JAC8</accession>
<dbReference type="GO" id="GO:0008270">
    <property type="term" value="F:zinc ion binding"/>
    <property type="evidence" value="ECO:0007669"/>
    <property type="project" value="UniProtKB-UniRule"/>
</dbReference>
<keyword evidence="2 7" id="KW-0479">Metal-binding</keyword>
<dbReference type="InterPro" id="IPR032466">
    <property type="entry name" value="Metal_Hydrolase"/>
</dbReference>
<dbReference type="GO" id="GO:0050480">
    <property type="term" value="F:imidazolonepropionase activity"/>
    <property type="evidence" value="ECO:0007669"/>
    <property type="project" value="UniProtKB-UniRule"/>
</dbReference>
<keyword evidence="5 7" id="KW-0862">Zinc</keyword>
<evidence type="ECO:0000313" key="11">
    <source>
        <dbReference type="Proteomes" id="UP000308037"/>
    </source>
</evidence>
<dbReference type="InterPro" id="IPR005920">
    <property type="entry name" value="HutI"/>
</dbReference>
<feature type="binding site" evidence="7">
    <location>
        <position position="181"/>
    </location>
    <ligand>
        <name>4-imidazolone-5-propanoate</name>
        <dbReference type="ChEBI" id="CHEBI:77893"/>
    </ligand>
</feature>
<dbReference type="UniPathway" id="UPA00379">
    <property type="reaction ID" value="UER00551"/>
</dbReference>
<dbReference type="EC" id="3.5.2.7" evidence="1 7"/>
<dbReference type="SUPFAM" id="SSF51338">
    <property type="entry name" value="Composite domain of metallo-dependent hydrolases"/>
    <property type="match status" value="1"/>
</dbReference>
<keyword evidence="3 7" id="KW-0378">Hydrolase</keyword>
<feature type="binding site" evidence="7">
    <location>
        <position position="244"/>
    </location>
    <ligand>
        <name>Fe(3+)</name>
        <dbReference type="ChEBI" id="CHEBI:29034"/>
    </ligand>
</feature>
<feature type="binding site" evidence="7">
    <location>
        <position position="148"/>
    </location>
    <ligand>
        <name>4-imidazolone-5-propanoate</name>
        <dbReference type="ChEBI" id="CHEBI:77893"/>
    </ligand>
</feature>
<comment type="cofactor">
    <cofactor evidence="7">
        <name>Zn(2+)</name>
        <dbReference type="ChEBI" id="CHEBI:29105"/>
    </cofactor>
    <cofactor evidence="7">
        <name>Fe(3+)</name>
        <dbReference type="ChEBI" id="CHEBI:29034"/>
    </cofactor>
    <text evidence="7">Binds 1 zinc or iron ion per subunit.</text>
</comment>
<feature type="binding site" evidence="7">
    <location>
        <position position="85"/>
    </location>
    <ligand>
        <name>4-imidazolone-5-propanoate</name>
        <dbReference type="ChEBI" id="CHEBI:77893"/>
    </ligand>
</feature>
<dbReference type="HAMAP" id="MF_00372">
    <property type="entry name" value="HutI"/>
    <property type="match status" value="1"/>
</dbReference>
<keyword evidence="7" id="KW-0963">Cytoplasm</keyword>
<comment type="function">
    <text evidence="7">Catalyzes the hydrolytic cleavage of the carbon-nitrogen bond in imidazolone-5-propanoate to yield N-formimidoyl-L-glutamate. It is the third step in the universal histidine degradation pathway.</text>
</comment>
<feature type="binding site" evidence="7">
    <location>
        <position position="148"/>
    </location>
    <ligand>
        <name>N-formimidoyl-L-glutamate</name>
        <dbReference type="ChEBI" id="CHEBI:58928"/>
    </ligand>
</feature>
<name>A0A4U5JAC8_9EURY</name>
<dbReference type="GO" id="GO:0005506">
    <property type="term" value="F:iron ion binding"/>
    <property type="evidence" value="ECO:0007669"/>
    <property type="project" value="UniProtKB-UniRule"/>
</dbReference>
<dbReference type="InterPro" id="IPR006680">
    <property type="entry name" value="Amidohydro-rel"/>
</dbReference>
<dbReference type="RefSeq" id="WP_137276850.1">
    <property type="nucleotide sequence ID" value="NZ_QKNX01000004.1"/>
</dbReference>
<feature type="binding site" evidence="7">
    <location>
        <position position="76"/>
    </location>
    <ligand>
        <name>Zn(2+)</name>
        <dbReference type="ChEBI" id="CHEBI:29105"/>
    </ligand>
</feature>
<dbReference type="InterPro" id="IPR011059">
    <property type="entry name" value="Metal-dep_hydrolase_composite"/>
</dbReference>
<keyword evidence="6 7" id="KW-0408">Iron</keyword>
<dbReference type="Gene3D" id="3.20.20.140">
    <property type="entry name" value="Metal-dependent hydrolases"/>
    <property type="match status" value="1"/>
</dbReference>
<evidence type="ECO:0000259" key="9">
    <source>
        <dbReference type="Pfam" id="PF22039"/>
    </source>
</evidence>
<feature type="binding site" evidence="7">
    <location>
        <position position="78"/>
    </location>
    <ligand>
        <name>Zn(2+)</name>
        <dbReference type="ChEBI" id="CHEBI:29105"/>
    </ligand>
</feature>
<dbReference type="Gene3D" id="2.30.40.10">
    <property type="entry name" value="Urease, subunit C, domain 1"/>
    <property type="match status" value="1"/>
</dbReference>
<feature type="binding site" evidence="7">
    <location>
        <position position="76"/>
    </location>
    <ligand>
        <name>Fe(3+)</name>
        <dbReference type="ChEBI" id="CHEBI:29034"/>
    </ligand>
</feature>
<dbReference type="GO" id="GO:0019556">
    <property type="term" value="P:L-histidine catabolic process to glutamate and formamide"/>
    <property type="evidence" value="ECO:0007669"/>
    <property type="project" value="UniProtKB-UniRule"/>
</dbReference>
<proteinExistence type="inferred from homology"/>
<feature type="binding site" evidence="7">
    <location>
        <position position="244"/>
    </location>
    <ligand>
        <name>Zn(2+)</name>
        <dbReference type="ChEBI" id="CHEBI:29105"/>
    </ligand>
</feature>
<evidence type="ECO:0000259" key="8">
    <source>
        <dbReference type="Pfam" id="PF01979"/>
    </source>
</evidence>
<feature type="binding site" evidence="7">
    <location>
        <position position="320"/>
    </location>
    <ligand>
        <name>N-formimidoyl-L-glutamate</name>
        <dbReference type="ChEBI" id="CHEBI:58928"/>
    </ligand>
</feature>
<comment type="caution">
    <text evidence="10">The sequence shown here is derived from an EMBL/GenBank/DDBJ whole genome shotgun (WGS) entry which is preliminary data.</text>
</comment>
<dbReference type="GO" id="GO:0019557">
    <property type="term" value="P:L-histidine catabolic process to glutamate and formate"/>
    <property type="evidence" value="ECO:0007669"/>
    <property type="project" value="UniProtKB-UniPathway"/>
</dbReference>
<comment type="pathway">
    <text evidence="7">Amino-acid degradation; L-histidine degradation into L-glutamate; N-formimidoyl-L-glutamate from L-histidine: step 3/3.</text>
</comment>
<evidence type="ECO:0000256" key="4">
    <source>
        <dbReference type="ARBA" id="ARBA00022808"/>
    </source>
</evidence>
<comment type="similarity">
    <text evidence="7">Belongs to the metallo-dependent hydrolases superfamily. HutI family.</text>
</comment>
<feature type="domain" description="Amidohydrolase-related" evidence="8">
    <location>
        <begin position="68"/>
        <end position="405"/>
    </location>
</feature>
<feature type="domain" description="Aminodeoxyfutalosine deaminase/Imidazolonepropionase-like composite" evidence="9">
    <location>
        <begin position="30"/>
        <end position="55"/>
    </location>
</feature>
<organism evidence="10 11">
    <name type="scientific">Natronomonas salsuginis</name>
    <dbReference type="NCBI Taxonomy" id="2217661"/>
    <lineage>
        <taxon>Archaea</taxon>
        <taxon>Methanobacteriati</taxon>
        <taxon>Methanobacteriota</taxon>
        <taxon>Stenosarchaea group</taxon>
        <taxon>Halobacteria</taxon>
        <taxon>Halobacteriales</taxon>
        <taxon>Natronomonadaceae</taxon>
        <taxon>Natronomonas</taxon>
    </lineage>
</organism>
<comment type="caution">
    <text evidence="7">Lacks conserved residue(s) required for the propagation of feature annotation.</text>
</comment>
<protein>
    <recommendedName>
        <fullName evidence="1 7">Imidazolonepropionase</fullName>
        <ecNumber evidence="1 7">3.5.2.7</ecNumber>
    </recommendedName>
    <alternativeName>
        <fullName evidence="7">Imidazolone-5-propionate hydrolase</fullName>
    </alternativeName>
</protein>
<evidence type="ECO:0000313" key="10">
    <source>
        <dbReference type="EMBL" id="TKR25211.1"/>
    </source>
</evidence>
<dbReference type="OrthoDB" id="24954at2157"/>
<evidence type="ECO:0000256" key="2">
    <source>
        <dbReference type="ARBA" id="ARBA00022723"/>
    </source>
</evidence>
<sequence>MTYTVVHDATEIVTGPADEDSETLQTETGAAVVIEDGTVSAVGPSAEITAEYPPANAETAVDASGNCILPGFVDSHTHALFVGDRSDEFEAKLAGKSYQEILADGGGILRTVRNVREATDGELAAQLRTHLDVMLANGTTTAEVKSGYGLDTDIELRMLAVIDRVNENHPVGLVPTFMGAHAVPDDTTSEAYTESVVTEQLPTVADQGIAEFCDVFCEADVFSVEQSRRILTAGQEHGLTPKIHADEFARLGGSQLAAELSAASADHLLQSTPEDAASLVDNGVTPTFLPGTAFGLDGEYPRLAPFEERGTIPAIATDFNPNCYAPTLGFAATLACVGVGMTPAQAIRGITERGAAALDRTDGRGTLRTGAPGDLVVLDAPTYRHLPYKYDGALVETVLKDGTVVH</sequence>
<feature type="binding site" evidence="7">
    <location>
        <position position="318"/>
    </location>
    <ligand>
        <name>Zn(2+)</name>
        <dbReference type="ChEBI" id="CHEBI:29105"/>
    </ligand>
</feature>
<dbReference type="AlphaFoldDB" id="A0A4U5JAC8"/>
<dbReference type="PANTHER" id="PTHR42752">
    <property type="entry name" value="IMIDAZOLONEPROPIONASE"/>
    <property type="match status" value="1"/>
</dbReference>
<dbReference type="SUPFAM" id="SSF51556">
    <property type="entry name" value="Metallo-dependent hydrolases"/>
    <property type="match status" value="1"/>
</dbReference>
<evidence type="ECO:0000256" key="6">
    <source>
        <dbReference type="ARBA" id="ARBA00023004"/>
    </source>
</evidence>
<evidence type="ECO:0000256" key="5">
    <source>
        <dbReference type="ARBA" id="ARBA00022833"/>
    </source>
</evidence>
<dbReference type="InterPro" id="IPR054418">
    <property type="entry name" value="MQNX/HUTI_composite_N"/>
</dbReference>
<evidence type="ECO:0000256" key="7">
    <source>
        <dbReference type="HAMAP-Rule" id="MF_00372"/>
    </source>
</evidence>
<dbReference type="GO" id="GO:0005737">
    <property type="term" value="C:cytoplasm"/>
    <property type="evidence" value="ECO:0007669"/>
    <property type="project" value="UniProtKB-SubCell"/>
</dbReference>
<feature type="binding site" evidence="7">
    <location>
        <position position="247"/>
    </location>
    <ligand>
        <name>4-imidazolone-5-propanoate</name>
        <dbReference type="ChEBI" id="CHEBI:77893"/>
    </ligand>
</feature>
<dbReference type="Pfam" id="PF22039">
    <property type="entry name" value="HUTI_composite_bact"/>
    <property type="match status" value="1"/>
</dbReference>
<comment type="catalytic activity">
    <reaction evidence="7">
        <text>4-imidazolone-5-propanoate + H2O = N-formimidoyl-L-glutamate</text>
        <dbReference type="Rhea" id="RHEA:23660"/>
        <dbReference type="ChEBI" id="CHEBI:15377"/>
        <dbReference type="ChEBI" id="CHEBI:58928"/>
        <dbReference type="ChEBI" id="CHEBI:77893"/>
        <dbReference type="EC" id="3.5.2.7"/>
    </reaction>
</comment>
<reference evidence="10 11" key="1">
    <citation type="submission" date="2019-04" db="EMBL/GenBank/DDBJ databases">
        <title>Natronomonas sp. F20-122 a newhaloarchaeon isolated from a saline saltern of Isla Bacuta, Huelva, Spain.</title>
        <authorList>
            <person name="Duran-Viseras A."/>
            <person name="Sanchez-Porro C."/>
            <person name="Ventosa A."/>
        </authorList>
    </citation>
    <scope>NUCLEOTIDE SEQUENCE [LARGE SCALE GENOMIC DNA]</scope>
    <source>
        <strain evidence="10 11">F20-122</strain>
    </source>
</reference>
<dbReference type="PANTHER" id="PTHR42752:SF1">
    <property type="entry name" value="IMIDAZOLONEPROPIONASE-RELATED"/>
    <property type="match status" value="1"/>
</dbReference>
<dbReference type="EMBL" id="QKNX01000004">
    <property type="protein sequence ID" value="TKR25211.1"/>
    <property type="molecule type" value="Genomic_DNA"/>
</dbReference>
<evidence type="ECO:0000256" key="3">
    <source>
        <dbReference type="ARBA" id="ARBA00022801"/>
    </source>
</evidence>
<evidence type="ECO:0000256" key="1">
    <source>
        <dbReference type="ARBA" id="ARBA00012864"/>
    </source>
</evidence>
<dbReference type="NCBIfam" id="TIGR01224">
    <property type="entry name" value="hutI"/>
    <property type="match status" value="1"/>
</dbReference>
<feature type="binding site" evidence="7">
    <location>
        <position position="78"/>
    </location>
    <ligand>
        <name>Fe(3+)</name>
        <dbReference type="ChEBI" id="CHEBI:29034"/>
    </ligand>
</feature>